<dbReference type="PROSITE" id="PS51123">
    <property type="entry name" value="OMPA_2"/>
    <property type="match status" value="1"/>
</dbReference>
<dbReference type="PANTHER" id="PTHR30329:SF21">
    <property type="entry name" value="LIPOPROTEIN YIAD-RELATED"/>
    <property type="match status" value="1"/>
</dbReference>
<dbReference type="InterPro" id="IPR036737">
    <property type="entry name" value="OmpA-like_sf"/>
</dbReference>
<dbReference type="AlphaFoldDB" id="A0A3D8H285"/>
<dbReference type="PRINTS" id="PR01021">
    <property type="entry name" value="OMPADOMAIN"/>
</dbReference>
<feature type="domain" description="OmpA-like" evidence="6">
    <location>
        <begin position="376"/>
        <end position="492"/>
    </location>
</feature>
<dbReference type="InterPro" id="IPR006665">
    <property type="entry name" value="OmpA-like"/>
</dbReference>
<gene>
    <name evidence="7" type="ORF">DXI23_14385</name>
</gene>
<accession>A0A3D8H285</accession>
<feature type="signal peptide" evidence="5">
    <location>
        <begin position="1"/>
        <end position="22"/>
    </location>
</feature>
<dbReference type="InterPro" id="IPR050330">
    <property type="entry name" value="Bact_OuterMem_StrucFunc"/>
</dbReference>
<comment type="caution">
    <text evidence="7">The sequence shown here is derived from an EMBL/GenBank/DDBJ whole genome shotgun (WGS) entry which is preliminary data.</text>
</comment>
<evidence type="ECO:0000259" key="6">
    <source>
        <dbReference type="PROSITE" id="PS51123"/>
    </source>
</evidence>
<dbReference type="Pfam" id="PF00691">
    <property type="entry name" value="OmpA"/>
    <property type="match status" value="1"/>
</dbReference>
<evidence type="ECO:0000256" key="1">
    <source>
        <dbReference type="ARBA" id="ARBA00004442"/>
    </source>
</evidence>
<sequence length="492" mass="54316">MFMFLRVLFLLTFSLFAPLVIAEEPDHPLLTRYPGAEIDEWLYTEYEKVDLPTGPLDAGGNLHIDTLVGDLTRIVYEIESVSTLKVFENYRGALKESGAQLVSVCELDECGDKDSGLHELAASVAGVSYFGSNFYRKPYFLRASLSGAQGMVHVGLFVGGFDGDVRVQQVVVEEVPRQNTLISVSEEYLSRAHKDAATGDQRTAEEKKQDHPMMARYPGARLYRSRTVEYEKMSLPLTVLNSEGVASENLDLTGDITQHSYQIENVSTLKVFQNYLEAIEKLGFTLEYACEKAECGGDDASEALGERLAVTGDVENYFRDPHYLIASREVAEGRVVVGIYAGGFEGEVWLQQVVIEETGTENDLIEVNADQLYQEIERSGKALVYGIYFDTDSAEVKENSAEALEAISELMTSHPELDLYVVGHTDDTGESDYNLSLSGRRAASVAEVLTAQYSVESGRLAAAGVGPYAPVAGNESKEGKRLNRRVELVRRL</sequence>
<dbReference type="Gene3D" id="3.30.1330.60">
    <property type="entry name" value="OmpA-like domain"/>
    <property type="match status" value="1"/>
</dbReference>
<evidence type="ECO:0000313" key="8">
    <source>
        <dbReference type="Proteomes" id="UP000256431"/>
    </source>
</evidence>
<reference evidence="7 8" key="1">
    <citation type="submission" date="2018-08" db="EMBL/GenBank/DDBJ databases">
        <title>Genome sequence of Marinobacter flavimaris KCTC 12185.</title>
        <authorList>
            <person name="Chun J."/>
            <person name="Kim B.-Y."/>
            <person name="Choi S.-B."/>
            <person name="Kwak M.-J."/>
        </authorList>
    </citation>
    <scope>NUCLEOTIDE SEQUENCE [LARGE SCALE GENOMIC DNA]</scope>
    <source>
        <strain evidence="7 8">KCTC 12185</strain>
    </source>
</reference>
<dbReference type="CDD" id="cd07185">
    <property type="entry name" value="OmpA_C-like"/>
    <property type="match status" value="1"/>
</dbReference>
<evidence type="ECO:0000256" key="5">
    <source>
        <dbReference type="SAM" id="SignalP"/>
    </source>
</evidence>
<proteinExistence type="predicted"/>
<dbReference type="Proteomes" id="UP000256431">
    <property type="component" value="Unassembled WGS sequence"/>
</dbReference>
<organism evidence="7 8">
    <name type="scientific">Marinobacter flavimaris</name>
    <dbReference type="NCBI Taxonomy" id="262076"/>
    <lineage>
        <taxon>Bacteria</taxon>
        <taxon>Pseudomonadati</taxon>
        <taxon>Pseudomonadota</taxon>
        <taxon>Gammaproteobacteria</taxon>
        <taxon>Pseudomonadales</taxon>
        <taxon>Marinobacteraceae</taxon>
        <taxon>Marinobacter</taxon>
    </lineage>
</organism>
<evidence type="ECO:0000256" key="4">
    <source>
        <dbReference type="PROSITE-ProRule" id="PRU00473"/>
    </source>
</evidence>
<keyword evidence="5" id="KW-0732">Signal</keyword>
<evidence type="ECO:0000313" key="7">
    <source>
        <dbReference type="EMBL" id="RDU40386.1"/>
    </source>
</evidence>
<protein>
    <submittedName>
        <fullName evidence="7">OmpA family protein</fullName>
    </submittedName>
</protein>
<dbReference type="EMBL" id="QRDH01000006">
    <property type="protein sequence ID" value="RDU40386.1"/>
    <property type="molecule type" value="Genomic_DNA"/>
</dbReference>
<dbReference type="SUPFAM" id="SSF103088">
    <property type="entry name" value="OmpA-like"/>
    <property type="match status" value="1"/>
</dbReference>
<feature type="chain" id="PRO_5017819236" evidence="5">
    <location>
        <begin position="23"/>
        <end position="492"/>
    </location>
</feature>
<dbReference type="InterPro" id="IPR006664">
    <property type="entry name" value="OMP_bac"/>
</dbReference>
<name>A0A3D8H285_9GAMM</name>
<keyword evidence="2 4" id="KW-0472">Membrane</keyword>
<dbReference type="PANTHER" id="PTHR30329">
    <property type="entry name" value="STATOR ELEMENT OF FLAGELLAR MOTOR COMPLEX"/>
    <property type="match status" value="1"/>
</dbReference>
<dbReference type="GO" id="GO:0009279">
    <property type="term" value="C:cell outer membrane"/>
    <property type="evidence" value="ECO:0007669"/>
    <property type="project" value="UniProtKB-SubCell"/>
</dbReference>
<keyword evidence="3" id="KW-0998">Cell outer membrane</keyword>
<evidence type="ECO:0000256" key="2">
    <source>
        <dbReference type="ARBA" id="ARBA00023136"/>
    </source>
</evidence>
<keyword evidence="8" id="KW-1185">Reference proteome</keyword>
<evidence type="ECO:0000256" key="3">
    <source>
        <dbReference type="ARBA" id="ARBA00023237"/>
    </source>
</evidence>
<comment type="subcellular location">
    <subcellularLocation>
        <location evidence="1">Cell outer membrane</location>
    </subcellularLocation>
</comment>